<dbReference type="EMBL" id="JH767146">
    <property type="protein sequence ID" value="EQC36889.1"/>
    <property type="molecule type" value="Genomic_DNA"/>
</dbReference>
<protein>
    <submittedName>
        <fullName evidence="2">Uncharacterized protein</fullName>
    </submittedName>
</protein>
<dbReference type="OMA" id="TCHGRAL"/>
<feature type="region of interest" description="Disordered" evidence="1">
    <location>
        <begin position="284"/>
        <end position="319"/>
    </location>
</feature>
<dbReference type="RefSeq" id="XP_008609670.1">
    <property type="nucleotide sequence ID" value="XM_008611448.1"/>
</dbReference>
<organism evidence="2 3">
    <name type="scientific">Saprolegnia diclina (strain VS20)</name>
    <dbReference type="NCBI Taxonomy" id="1156394"/>
    <lineage>
        <taxon>Eukaryota</taxon>
        <taxon>Sar</taxon>
        <taxon>Stramenopiles</taxon>
        <taxon>Oomycota</taxon>
        <taxon>Saprolegniomycetes</taxon>
        <taxon>Saprolegniales</taxon>
        <taxon>Saprolegniaceae</taxon>
        <taxon>Saprolegnia</taxon>
    </lineage>
</organism>
<dbReference type="GO" id="GO:0030496">
    <property type="term" value="C:midbody"/>
    <property type="evidence" value="ECO:0007669"/>
    <property type="project" value="TreeGrafter"/>
</dbReference>
<gene>
    <name evidence="2" type="ORF">SDRG_05718</name>
</gene>
<dbReference type="PANTHER" id="PTHR21831:SF2">
    <property type="entry name" value="MICROTUBULE-ASSOCIATED PROTEIN 10"/>
    <property type="match status" value="1"/>
</dbReference>
<name>T0QG16_SAPDV</name>
<evidence type="ECO:0000256" key="1">
    <source>
        <dbReference type="SAM" id="MobiDB-lite"/>
    </source>
</evidence>
<dbReference type="eggNOG" id="ENOG502SEXH">
    <property type="taxonomic scope" value="Eukaryota"/>
</dbReference>
<dbReference type="GeneID" id="19946445"/>
<evidence type="ECO:0000313" key="2">
    <source>
        <dbReference type="EMBL" id="EQC36889.1"/>
    </source>
</evidence>
<accession>T0QG16</accession>
<proteinExistence type="predicted"/>
<dbReference type="Proteomes" id="UP000030762">
    <property type="component" value="Unassembled WGS sequence"/>
</dbReference>
<dbReference type="GO" id="GO:0008017">
    <property type="term" value="F:microtubule binding"/>
    <property type="evidence" value="ECO:0007669"/>
    <property type="project" value="InterPro"/>
</dbReference>
<dbReference type="OrthoDB" id="69809at2759"/>
<evidence type="ECO:0000313" key="3">
    <source>
        <dbReference type="Proteomes" id="UP000030762"/>
    </source>
</evidence>
<reference evidence="2 3" key="1">
    <citation type="submission" date="2012-04" db="EMBL/GenBank/DDBJ databases">
        <title>The Genome Sequence of Saprolegnia declina VS20.</title>
        <authorList>
            <consortium name="The Broad Institute Genome Sequencing Platform"/>
            <person name="Russ C."/>
            <person name="Nusbaum C."/>
            <person name="Tyler B."/>
            <person name="van West P."/>
            <person name="Dieguez-Uribeondo J."/>
            <person name="de Bruijn I."/>
            <person name="Tripathy S."/>
            <person name="Jiang R."/>
            <person name="Young S.K."/>
            <person name="Zeng Q."/>
            <person name="Gargeya S."/>
            <person name="Fitzgerald M."/>
            <person name="Haas B."/>
            <person name="Abouelleil A."/>
            <person name="Alvarado L."/>
            <person name="Arachchi H.M."/>
            <person name="Berlin A."/>
            <person name="Chapman S.B."/>
            <person name="Goldberg J."/>
            <person name="Griggs A."/>
            <person name="Gujja S."/>
            <person name="Hansen M."/>
            <person name="Howarth C."/>
            <person name="Imamovic A."/>
            <person name="Larimer J."/>
            <person name="McCowen C."/>
            <person name="Montmayeur A."/>
            <person name="Murphy C."/>
            <person name="Neiman D."/>
            <person name="Pearson M."/>
            <person name="Priest M."/>
            <person name="Roberts A."/>
            <person name="Saif S."/>
            <person name="Shea T."/>
            <person name="Sisk P."/>
            <person name="Sykes S."/>
            <person name="Wortman J."/>
            <person name="Nusbaum C."/>
            <person name="Birren B."/>
        </authorList>
    </citation>
    <scope>NUCLEOTIDE SEQUENCE [LARGE SCALE GENOMIC DNA]</scope>
    <source>
        <strain evidence="2 3">VS20</strain>
    </source>
</reference>
<dbReference type="Pfam" id="PF14924">
    <property type="entry name" value="MAP10_N"/>
    <property type="match status" value="1"/>
</dbReference>
<feature type="compositionally biased region" description="Basic and acidic residues" evidence="1">
    <location>
        <begin position="309"/>
        <end position="319"/>
    </location>
</feature>
<sequence>METDEDALFLLELIVDSLSLEGLACSADQALSIGFQLLAFDVVLLHDVHLKATEQACLVQKGKSCMFRMPMDRFVDDVAATPLALMVLKTSNTTSMQLLAFTCIDLPMPSRHARSERAEWVHLQRQWELLNHAGDVVGSIGGGVVLTCHGRALLAHLPPSFAATIDTMAPVLVAPSPESKPDTTGATCCTKTVATDATDAPVVETSELAIQCNLALESAISPVVLESTPSPAKPASDAIAELLERPPSPALIASISDSIPGLFESLAPPALLYHCPRRSKEASEDAAWGDMHIGPADDGAPQLRFTKPSRNDERFGWSD</sequence>
<dbReference type="GO" id="GO:0005881">
    <property type="term" value="C:cytoplasmic microtubule"/>
    <property type="evidence" value="ECO:0007669"/>
    <property type="project" value="TreeGrafter"/>
</dbReference>
<dbReference type="GO" id="GO:0097431">
    <property type="term" value="C:mitotic spindle pole"/>
    <property type="evidence" value="ECO:0007669"/>
    <property type="project" value="TreeGrafter"/>
</dbReference>
<dbReference type="InParanoid" id="T0QG16"/>
<dbReference type="VEuPathDB" id="FungiDB:SDRG_05718"/>
<dbReference type="GO" id="GO:1990023">
    <property type="term" value="C:mitotic spindle midzone"/>
    <property type="evidence" value="ECO:0007669"/>
    <property type="project" value="TreeGrafter"/>
</dbReference>
<dbReference type="AlphaFoldDB" id="T0QG16"/>
<keyword evidence="3" id="KW-1185">Reference proteome</keyword>
<dbReference type="InterPro" id="IPR039302">
    <property type="entry name" value="MAP10"/>
</dbReference>
<dbReference type="PANTHER" id="PTHR21831">
    <property type="entry name" value="MICROTUBULE-ASSOCIATED PROTEIN 10"/>
    <property type="match status" value="1"/>
</dbReference>
<dbReference type="GO" id="GO:0032467">
    <property type="term" value="P:positive regulation of cytokinesis"/>
    <property type="evidence" value="ECO:0007669"/>
    <property type="project" value="TreeGrafter"/>
</dbReference>
<dbReference type="GO" id="GO:0005813">
    <property type="term" value="C:centrosome"/>
    <property type="evidence" value="ECO:0007669"/>
    <property type="project" value="TreeGrafter"/>
</dbReference>
<dbReference type="GO" id="GO:0031122">
    <property type="term" value="P:cytoplasmic microtubule organization"/>
    <property type="evidence" value="ECO:0007669"/>
    <property type="project" value="TreeGrafter"/>
</dbReference>
<dbReference type="GO" id="GO:0051256">
    <property type="term" value="P:mitotic spindle midzone assembly"/>
    <property type="evidence" value="ECO:0007669"/>
    <property type="project" value="TreeGrafter"/>
</dbReference>